<keyword evidence="3" id="KW-0547">Nucleotide-binding</keyword>
<dbReference type="GO" id="GO:0005524">
    <property type="term" value="F:ATP binding"/>
    <property type="evidence" value="ECO:0007669"/>
    <property type="project" value="UniProtKB-KW"/>
</dbReference>
<dbReference type="SMART" id="SM00382">
    <property type="entry name" value="AAA"/>
    <property type="match status" value="1"/>
</dbReference>
<evidence type="ECO:0000256" key="5">
    <source>
        <dbReference type="ARBA" id="ARBA00022970"/>
    </source>
</evidence>
<dbReference type="RefSeq" id="WP_345415437.1">
    <property type="nucleotide sequence ID" value="NZ_BAABGT010000029.1"/>
</dbReference>
<keyword evidence="8" id="KW-1185">Reference proteome</keyword>
<name>A0ABP8RPP4_9PSEU</name>
<comment type="caution">
    <text evidence="7">The sequence shown here is derived from an EMBL/GenBank/DDBJ whole genome shotgun (WGS) entry which is preliminary data.</text>
</comment>
<dbReference type="InterPro" id="IPR003439">
    <property type="entry name" value="ABC_transporter-like_ATP-bd"/>
</dbReference>
<evidence type="ECO:0000256" key="4">
    <source>
        <dbReference type="ARBA" id="ARBA00022840"/>
    </source>
</evidence>
<feature type="domain" description="ABC transporter" evidence="6">
    <location>
        <begin position="16"/>
        <end position="237"/>
    </location>
</feature>
<dbReference type="InterPro" id="IPR052156">
    <property type="entry name" value="BCAA_Transport_ATP-bd_LivF"/>
</dbReference>
<gene>
    <name evidence="7" type="ORF">GCM10023175_21640</name>
</gene>
<dbReference type="PROSITE" id="PS50893">
    <property type="entry name" value="ABC_TRANSPORTER_2"/>
    <property type="match status" value="1"/>
</dbReference>
<dbReference type="Gene3D" id="3.40.50.300">
    <property type="entry name" value="P-loop containing nucleotide triphosphate hydrolases"/>
    <property type="match status" value="1"/>
</dbReference>
<dbReference type="PANTHER" id="PTHR43820:SF4">
    <property type="entry name" value="HIGH-AFFINITY BRANCHED-CHAIN AMINO ACID TRANSPORT ATP-BINDING PROTEIN LIVF"/>
    <property type="match status" value="1"/>
</dbReference>
<evidence type="ECO:0000256" key="2">
    <source>
        <dbReference type="ARBA" id="ARBA00022448"/>
    </source>
</evidence>
<evidence type="ECO:0000313" key="7">
    <source>
        <dbReference type="EMBL" id="GAA4544082.1"/>
    </source>
</evidence>
<proteinExistence type="inferred from homology"/>
<keyword evidence="2" id="KW-0813">Transport</keyword>
<evidence type="ECO:0000256" key="3">
    <source>
        <dbReference type="ARBA" id="ARBA00022741"/>
    </source>
</evidence>
<dbReference type="InterPro" id="IPR017871">
    <property type="entry name" value="ABC_transporter-like_CS"/>
</dbReference>
<dbReference type="InterPro" id="IPR027417">
    <property type="entry name" value="P-loop_NTPase"/>
</dbReference>
<dbReference type="InterPro" id="IPR003593">
    <property type="entry name" value="AAA+_ATPase"/>
</dbReference>
<evidence type="ECO:0000259" key="6">
    <source>
        <dbReference type="PROSITE" id="PS50893"/>
    </source>
</evidence>
<dbReference type="Pfam" id="PF00005">
    <property type="entry name" value="ABC_tran"/>
    <property type="match status" value="1"/>
</dbReference>
<keyword evidence="5" id="KW-0029">Amino-acid transport</keyword>
<dbReference type="EMBL" id="BAABGT010000029">
    <property type="protein sequence ID" value="GAA4544082.1"/>
    <property type="molecule type" value="Genomic_DNA"/>
</dbReference>
<dbReference type="PROSITE" id="PS00211">
    <property type="entry name" value="ABC_TRANSPORTER_1"/>
    <property type="match status" value="1"/>
</dbReference>
<reference evidence="8" key="1">
    <citation type="journal article" date="2019" name="Int. J. Syst. Evol. Microbiol.">
        <title>The Global Catalogue of Microorganisms (GCM) 10K type strain sequencing project: providing services to taxonomists for standard genome sequencing and annotation.</title>
        <authorList>
            <consortium name="The Broad Institute Genomics Platform"/>
            <consortium name="The Broad Institute Genome Sequencing Center for Infectious Disease"/>
            <person name="Wu L."/>
            <person name="Ma J."/>
        </authorList>
    </citation>
    <scope>NUCLEOTIDE SEQUENCE [LARGE SCALE GENOMIC DNA]</scope>
    <source>
        <strain evidence="8">JCM 17906</strain>
    </source>
</reference>
<sequence>MSASASVAPPSTDVVLAARALSVGHGNVPFVKDLDLEIRSGEILALLGSNGAGKTTTLMGLSGLLRPMSGHVEVGGLASTAPLHRRSREGVAYITQERCVFTGLSVRDNLRVGGVDPEEALEPFPELLSHMKRRVGLLSGGQQQMLAVARALARRPAVMLADELSLGLAPMIVDRILQTLVDAARDRDLAVVLVEQQITKAMAISDRTGVLRRGRLELMASSDELLGRLDDVRDLYL</sequence>
<protein>
    <submittedName>
        <fullName evidence="7">ABC transporter ATP-binding protein</fullName>
    </submittedName>
</protein>
<comment type="similarity">
    <text evidence="1">Belongs to the ABC transporter superfamily.</text>
</comment>
<evidence type="ECO:0000256" key="1">
    <source>
        <dbReference type="ARBA" id="ARBA00005417"/>
    </source>
</evidence>
<dbReference type="Proteomes" id="UP001501598">
    <property type="component" value="Unassembled WGS sequence"/>
</dbReference>
<organism evidence="7 8">
    <name type="scientific">Pseudonocardia xishanensis</name>
    <dbReference type="NCBI Taxonomy" id="630995"/>
    <lineage>
        <taxon>Bacteria</taxon>
        <taxon>Bacillati</taxon>
        <taxon>Actinomycetota</taxon>
        <taxon>Actinomycetes</taxon>
        <taxon>Pseudonocardiales</taxon>
        <taxon>Pseudonocardiaceae</taxon>
        <taxon>Pseudonocardia</taxon>
    </lineage>
</organism>
<dbReference type="SUPFAM" id="SSF52540">
    <property type="entry name" value="P-loop containing nucleoside triphosphate hydrolases"/>
    <property type="match status" value="1"/>
</dbReference>
<keyword evidence="4 7" id="KW-0067">ATP-binding</keyword>
<accession>A0ABP8RPP4</accession>
<evidence type="ECO:0000313" key="8">
    <source>
        <dbReference type="Proteomes" id="UP001501598"/>
    </source>
</evidence>
<dbReference type="PANTHER" id="PTHR43820">
    <property type="entry name" value="HIGH-AFFINITY BRANCHED-CHAIN AMINO ACID TRANSPORT ATP-BINDING PROTEIN LIVF"/>
    <property type="match status" value="1"/>
</dbReference>